<organism evidence="1 2">
    <name type="scientific">Siculibacillus lacustris</name>
    <dbReference type="NCBI Taxonomy" id="1549641"/>
    <lineage>
        <taxon>Bacteria</taxon>
        <taxon>Pseudomonadati</taxon>
        <taxon>Pseudomonadota</taxon>
        <taxon>Alphaproteobacteria</taxon>
        <taxon>Hyphomicrobiales</taxon>
        <taxon>Ancalomicrobiaceae</taxon>
        <taxon>Siculibacillus</taxon>
    </lineage>
</organism>
<reference evidence="1 2" key="1">
    <citation type="submission" date="2019-02" db="EMBL/GenBank/DDBJ databases">
        <title>Siculibacillus lacustris gen. nov., sp. nov., a new rosette-forming bacterium isolated from a freshwater crater lake (Lake St. Ana, Romania).</title>
        <authorList>
            <person name="Felfoldi T."/>
            <person name="Marton Z."/>
            <person name="Szabo A."/>
            <person name="Mentes A."/>
            <person name="Boka K."/>
            <person name="Marialigeti K."/>
            <person name="Mathe I."/>
            <person name="Koncz M."/>
            <person name="Schumann P."/>
            <person name="Toth E."/>
        </authorList>
    </citation>
    <scope>NUCLEOTIDE SEQUENCE [LARGE SCALE GENOMIC DNA]</scope>
    <source>
        <strain evidence="1 2">SA-279</strain>
    </source>
</reference>
<dbReference type="Pfam" id="PF20339">
    <property type="entry name" value="DUF6634"/>
    <property type="match status" value="1"/>
</dbReference>
<evidence type="ECO:0000313" key="1">
    <source>
        <dbReference type="EMBL" id="TBW32922.1"/>
    </source>
</evidence>
<dbReference type="RefSeq" id="WP_131311640.1">
    <property type="nucleotide sequence ID" value="NZ_SJFN01000050.1"/>
</dbReference>
<sequence length="107" mass="11759">MSIRFLADPTDVVLHLRCLADDIENLVLEGGPSASTLSMAPVLDEWEAIPRLDVCLTGEVSHHPRFGTHSEIATSGLWAIDEAAGWARTLSRYYRLGRRVASTHGEC</sequence>
<name>A0A4V2KSI4_9HYPH</name>
<gene>
    <name evidence="1" type="ORF">EYW49_21250</name>
</gene>
<dbReference type="InterPro" id="IPR046574">
    <property type="entry name" value="DUF6634"/>
</dbReference>
<dbReference type="EMBL" id="SJFN01000050">
    <property type="protein sequence ID" value="TBW32922.1"/>
    <property type="molecule type" value="Genomic_DNA"/>
</dbReference>
<accession>A0A4V2KSI4</accession>
<comment type="caution">
    <text evidence="1">The sequence shown here is derived from an EMBL/GenBank/DDBJ whole genome shotgun (WGS) entry which is preliminary data.</text>
</comment>
<proteinExistence type="predicted"/>
<protein>
    <submittedName>
        <fullName evidence="1">Uncharacterized protein</fullName>
    </submittedName>
</protein>
<keyword evidence="2" id="KW-1185">Reference proteome</keyword>
<evidence type="ECO:0000313" key="2">
    <source>
        <dbReference type="Proteomes" id="UP000292781"/>
    </source>
</evidence>
<dbReference type="OrthoDB" id="7870532at2"/>
<dbReference type="Proteomes" id="UP000292781">
    <property type="component" value="Unassembled WGS sequence"/>
</dbReference>
<dbReference type="AlphaFoldDB" id="A0A4V2KSI4"/>